<accession>A0A9X4BQF0</accession>
<keyword evidence="2" id="KW-0479">Metal-binding</keyword>
<evidence type="ECO:0000256" key="1">
    <source>
        <dbReference type="ARBA" id="ARBA00022722"/>
    </source>
</evidence>
<dbReference type="InterPro" id="IPR003154">
    <property type="entry name" value="S1/P1nuclease"/>
</dbReference>
<dbReference type="Gene3D" id="1.10.575.10">
    <property type="entry name" value="P1 Nuclease"/>
    <property type="match status" value="1"/>
</dbReference>
<keyword evidence="1" id="KW-0540">Nuclease</keyword>
<dbReference type="GO" id="GO:0003676">
    <property type="term" value="F:nucleic acid binding"/>
    <property type="evidence" value="ECO:0007669"/>
    <property type="project" value="InterPro"/>
</dbReference>
<keyword evidence="5" id="KW-1015">Disulfide bond</keyword>
<dbReference type="Proteomes" id="UP001140230">
    <property type="component" value="Unassembled WGS sequence"/>
</dbReference>
<evidence type="ECO:0000256" key="2">
    <source>
        <dbReference type="ARBA" id="ARBA00022723"/>
    </source>
</evidence>
<protein>
    <submittedName>
        <fullName evidence="7">S1/P1 nuclease</fullName>
    </submittedName>
</protein>
<dbReference type="PANTHER" id="PTHR33146:SF26">
    <property type="entry name" value="ENDONUCLEASE 4"/>
    <property type="match status" value="1"/>
</dbReference>
<proteinExistence type="predicted"/>
<dbReference type="GO" id="GO:0046872">
    <property type="term" value="F:metal ion binding"/>
    <property type="evidence" value="ECO:0007669"/>
    <property type="project" value="UniProtKB-KW"/>
</dbReference>
<reference evidence="7" key="2">
    <citation type="submission" date="2022-08" db="EMBL/GenBank/DDBJ databases">
        <authorList>
            <person name="Iruegas-Bocardo F."/>
            <person name="Weisberg A.J."/>
            <person name="Riutta E.R."/>
            <person name="Kilday K."/>
            <person name="Bonkowski J.C."/>
            <person name="Creswell T."/>
            <person name="Daughtrey M.L."/>
            <person name="Rane K."/>
            <person name="Grunwald N.J."/>
            <person name="Chang J.H."/>
            <person name="Putnam M.L."/>
        </authorList>
    </citation>
    <scope>NUCLEOTIDE SEQUENCE</scope>
    <source>
        <strain evidence="7">22-338</strain>
    </source>
</reference>
<organism evidence="7 8">
    <name type="scientific">Xanthomonas hortorum pv. hederae</name>
    <dbReference type="NCBI Taxonomy" id="453603"/>
    <lineage>
        <taxon>Bacteria</taxon>
        <taxon>Pseudomonadati</taxon>
        <taxon>Pseudomonadota</taxon>
        <taxon>Gammaproteobacteria</taxon>
        <taxon>Lysobacterales</taxon>
        <taxon>Lysobacteraceae</taxon>
        <taxon>Xanthomonas</taxon>
    </lineage>
</organism>
<evidence type="ECO:0000256" key="5">
    <source>
        <dbReference type="ARBA" id="ARBA00023157"/>
    </source>
</evidence>
<evidence type="ECO:0000313" key="7">
    <source>
        <dbReference type="EMBL" id="MDC8637501.1"/>
    </source>
</evidence>
<dbReference type="InterPro" id="IPR008947">
    <property type="entry name" value="PLipase_C/P1_nuclease_dom_sf"/>
</dbReference>
<gene>
    <name evidence="7" type="ORF">NY667_06650</name>
</gene>
<dbReference type="GO" id="GO:0004519">
    <property type="term" value="F:endonuclease activity"/>
    <property type="evidence" value="ECO:0007669"/>
    <property type="project" value="UniProtKB-KW"/>
</dbReference>
<dbReference type="PANTHER" id="PTHR33146">
    <property type="entry name" value="ENDONUCLEASE 4"/>
    <property type="match status" value="1"/>
</dbReference>
<dbReference type="Pfam" id="PF02265">
    <property type="entry name" value="S1-P1_nuclease"/>
    <property type="match status" value="1"/>
</dbReference>
<keyword evidence="3" id="KW-0255">Endonuclease</keyword>
<evidence type="ECO:0000256" key="6">
    <source>
        <dbReference type="ARBA" id="ARBA00023180"/>
    </source>
</evidence>
<dbReference type="GO" id="GO:0016788">
    <property type="term" value="F:hydrolase activity, acting on ester bonds"/>
    <property type="evidence" value="ECO:0007669"/>
    <property type="project" value="InterPro"/>
</dbReference>
<dbReference type="RefSeq" id="WP_233402997.1">
    <property type="nucleotide sequence ID" value="NZ_CP168173.1"/>
</dbReference>
<keyword evidence="4" id="KW-0378">Hydrolase</keyword>
<dbReference type="AlphaFoldDB" id="A0A9X4BQF0"/>
<name>A0A9X4BQF0_9XANT</name>
<dbReference type="EMBL" id="JANWTP010000015">
    <property type="protein sequence ID" value="MDC8637501.1"/>
    <property type="molecule type" value="Genomic_DNA"/>
</dbReference>
<comment type="caution">
    <text evidence="7">The sequence shown here is derived from an EMBL/GenBank/DDBJ whole genome shotgun (WGS) entry which is preliminary data.</text>
</comment>
<keyword evidence="6" id="KW-0325">Glycoprotein</keyword>
<dbReference type="GO" id="GO:0006308">
    <property type="term" value="P:DNA catabolic process"/>
    <property type="evidence" value="ECO:0007669"/>
    <property type="project" value="InterPro"/>
</dbReference>
<dbReference type="SUPFAM" id="SSF48537">
    <property type="entry name" value="Phospholipase C/P1 nuclease"/>
    <property type="match status" value="1"/>
</dbReference>
<evidence type="ECO:0000256" key="3">
    <source>
        <dbReference type="ARBA" id="ARBA00022759"/>
    </source>
</evidence>
<dbReference type="CDD" id="cd11010">
    <property type="entry name" value="S1-P1_nuclease"/>
    <property type="match status" value="1"/>
</dbReference>
<sequence length="310" mass="32972">MACPTWCTSDRIADATLRRGRRATGTAIKPSQTVAYNCGMKTFSPSTVVLAAAIAATLQPIAAFAWGPQGHRLVARVAETELTPQARAQVAHLLAGESHPSLAGVATWADELREHDPDLGKRSGPWHYVNLGEHACGYVPARDCPDGNCVIAALEQQTALLADRSQPLDVRRQALKFVVHFVGDIHQPMHAGYAHDKGGNTFQLQVDGKGSNLHALWDSGMLNDSHLSDDAYLPRLLALPAAAAMSPALPPPAAAWAQASCKIAITPGVYPSEHVVPDNYIATYRPIAETQLRLAGDRLAAVLNAALAAP</sequence>
<evidence type="ECO:0000256" key="4">
    <source>
        <dbReference type="ARBA" id="ARBA00022801"/>
    </source>
</evidence>
<reference evidence="7" key="1">
    <citation type="journal article" date="2022" name="Phytopathology">
        <title>Whole genome sequencing-based tracing of a 2022 introduction and outbreak of Xanthomonas hortorum pv. pelargonii.</title>
        <authorList>
            <person name="Iruegas Bocardo F."/>
            <person name="Weisberg A.J."/>
            <person name="Riutta E.R."/>
            <person name="Kilday K.B."/>
            <person name="Bonkowski J.C."/>
            <person name="Creswell T.C."/>
            <person name="Daughtrey M."/>
            <person name="Rane K.K."/>
            <person name="Grunwald N.J."/>
            <person name="Chang J.H."/>
            <person name="Putnam M."/>
        </authorList>
    </citation>
    <scope>NUCLEOTIDE SEQUENCE</scope>
    <source>
        <strain evidence="7">22-338</strain>
    </source>
</reference>
<evidence type="ECO:0000313" key="8">
    <source>
        <dbReference type="Proteomes" id="UP001140230"/>
    </source>
</evidence>